<feature type="region of interest" description="Disordered" evidence="1">
    <location>
        <begin position="228"/>
        <end position="262"/>
    </location>
</feature>
<feature type="compositionally biased region" description="Pro residues" evidence="1">
    <location>
        <begin position="244"/>
        <end position="262"/>
    </location>
</feature>
<protein>
    <submittedName>
        <fullName evidence="2">Uncharacterized protein</fullName>
    </submittedName>
</protein>
<dbReference type="AlphaFoldDB" id="A0A3N4LST3"/>
<dbReference type="InParanoid" id="A0A3N4LST3"/>
<sequence length="347" mass="39918">MYLDLSDTELSDIDSNVTLSDISSDVTQFSEITERLNICRPHDIRQVAMGLVQQRFEQGPEQDQIHEILCLVWISWDILIAPDIPLQHSTLNLFWDEMKLDDYTLYDLLWIGMFGNFLKRYQGELADIGKCANSDMHNLYWGVYEIPTPCTILTPYRRIPQMDPRSEGIYILSSWHPNPPMHVNCCGDELVEILGSPRPREIRQLTMNPNWPFSCYLLHIDLTGMVSRMDESRPRSPRPRFPRPRSPQPHSPRPCSPQPRSPQPDLECFACNRLSHMTEKCPNPTSLYICTVPAEGDLQDRSCISTLEGELCAGMDIAEDVTEDITEDIAEDGSIWSPHRTVRLDWD</sequence>
<proteinExistence type="predicted"/>
<evidence type="ECO:0000313" key="2">
    <source>
        <dbReference type="EMBL" id="RPB23701.1"/>
    </source>
</evidence>
<dbReference type="OrthoDB" id="5485597at2759"/>
<evidence type="ECO:0000313" key="3">
    <source>
        <dbReference type="Proteomes" id="UP000267821"/>
    </source>
</evidence>
<organism evidence="2 3">
    <name type="scientific">Terfezia boudieri ATCC MYA-4762</name>
    <dbReference type="NCBI Taxonomy" id="1051890"/>
    <lineage>
        <taxon>Eukaryota</taxon>
        <taxon>Fungi</taxon>
        <taxon>Dikarya</taxon>
        <taxon>Ascomycota</taxon>
        <taxon>Pezizomycotina</taxon>
        <taxon>Pezizomycetes</taxon>
        <taxon>Pezizales</taxon>
        <taxon>Pezizaceae</taxon>
        <taxon>Terfezia</taxon>
    </lineage>
</organism>
<evidence type="ECO:0000256" key="1">
    <source>
        <dbReference type="SAM" id="MobiDB-lite"/>
    </source>
</evidence>
<dbReference type="EMBL" id="ML121544">
    <property type="protein sequence ID" value="RPB23701.1"/>
    <property type="molecule type" value="Genomic_DNA"/>
</dbReference>
<gene>
    <name evidence="2" type="ORF">L211DRAFT_849345</name>
</gene>
<name>A0A3N4LST3_9PEZI</name>
<reference evidence="2 3" key="1">
    <citation type="journal article" date="2018" name="Nat. Ecol. Evol.">
        <title>Pezizomycetes genomes reveal the molecular basis of ectomycorrhizal truffle lifestyle.</title>
        <authorList>
            <person name="Murat C."/>
            <person name="Payen T."/>
            <person name="Noel B."/>
            <person name="Kuo A."/>
            <person name="Morin E."/>
            <person name="Chen J."/>
            <person name="Kohler A."/>
            <person name="Krizsan K."/>
            <person name="Balestrini R."/>
            <person name="Da Silva C."/>
            <person name="Montanini B."/>
            <person name="Hainaut M."/>
            <person name="Levati E."/>
            <person name="Barry K.W."/>
            <person name="Belfiori B."/>
            <person name="Cichocki N."/>
            <person name="Clum A."/>
            <person name="Dockter R.B."/>
            <person name="Fauchery L."/>
            <person name="Guy J."/>
            <person name="Iotti M."/>
            <person name="Le Tacon F."/>
            <person name="Lindquist E.A."/>
            <person name="Lipzen A."/>
            <person name="Malagnac F."/>
            <person name="Mello A."/>
            <person name="Molinier V."/>
            <person name="Miyauchi S."/>
            <person name="Poulain J."/>
            <person name="Riccioni C."/>
            <person name="Rubini A."/>
            <person name="Sitrit Y."/>
            <person name="Splivallo R."/>
            <person name="Traeger S."/>
            <person name="Wang M."/>
            <person name="Zifcakova L."/>
            <person name="Wipf D."/>
            <person name="Zambonelli A."/>
            <person name="Paolocci F."/>
            <person name="Nowrousian M."/>
            <person name="Ottonello S."/>
            <person name="Baldrian P."/>
            <person name="Spatafora J.W."/>
            <person name="Henrissat B."/>
            <person name="Nagy L.G."/>
            <person name="Aury J.M."/>
            <person name="Wincker P."/>
            <person name="Grigoriev I.V."/>
            <person name="Bonfante P."/>
            <person name="Martin F.M."/>
        </authorList>
    </citation>
    <scope>NUCLEOTIDE SEQUENCE [LARGE SCALE GENOMIC DNA]</scope>
    <source>
        <strain evidence="2 3">ATCC MYA-4762</strain>
    </source>
</reference>
<dbReference type="Proteomes" id="UP000267821">
    <property type="component" value="Unassembled WGS sequence"/>
</dbReference>
<accession>A0A3N4LST3</accession>
<keyword evidence="3" id="KW-1185">Reference proteome</keyword>